<dbReference type="Pfam" id="PF13639">
    <property type="entry name" value="zf-RING_2"/>
    <property type="match status" value="1"/>
</dbReference>
<evidence type="ECO:0000313" key="11">
    <source>
        <dbReference type="EMBL" id="PKU73733.1"/>
    </source>
</evidence>
<keyword evidence="4" id="KW-0479">Metal-binding</keyword>
<evidence type="ECO:0000256" key="7">
    <source>
        <dbReference type="ARBA" id="ARBA00022833"/>
    </source>
</evidence>
<feature type="domain" description="RING-type" evidence="10">
    <location>
        <begin position="199"/>
        <end position="240"/>
    </location>
</feature>
<keyword evidence="6" id="KW-0833">Ubl conjugation pathway</keyword>
<dbReference type="FunFam" id="3.30.40.10:FF:000022">
    <property type="entry name" value="E3 ubiquitin-protein ligase RING1-like"/>
    <property type="match status" value="1"/>
</dbReference>
<dbReference type="GO" id="GO:0008270">
    <property type="term" value="F:zinc ion binding"/>
    <property type="evidence" value="ECO:0007669"/>
    <property type="project" value="UniProtKB-KW"/>
</dbReference>
<dbReference type="AlphaFoldDB" id="A0A2I0WDJ7"/>
<evidence type="ECO:0000256" key="8">
    <source>
        <dbReference type="PROSITE-ProRule" id="PRU00175"/>
    </source>
</evidence>
<dbReference type="OrthoDB" id="8062037at2759"/>
<dbReference type="EMBL" id="KZ502729">
    <property type="protein sequence ID" value="PKU73733.1"/>
    <property type="molecule type" value="Genomic_DNA"/>
</dbReference>
<dbReference type="PANTHER" id="PTHR15710">
    <property type="entry name" value="E3 UBIQUITIN-PROTEIN LIGASE PRAJA"/>
    <property type="match status" value="1"/>
</dbReference>
<evidence type="ECO:0000256" key="4">
    <source>
        <dbReference type="ARBA" id="ARBA00022723"/>
    </source>
</evidence>
<dbReference type="Gene3D" id="3.30.40.10">
    <property type="entry name" value="Zinc/RING finger domain, C3HC4 (zinc finger)"/>
    <property type="match status" value="1"/>
</dbReference>
<evidence type="ECO:0000313" key="12">
    <source>
        <dbReference type="Proteomes" id="UP000233837"/>
    </source>
</evidence>
<dbReference type="CDD" id="cd16667">
    <property type="entry name" value="RING-H2_RNF126-like"/>
    <property type="match status" value="1"/>
</dbReference>
<gene>
    <name evidence="11" type="primary">RING1</name>
    <name evidence="11" type="ORF">MA16_Dca013314</name>
</gene>
<name>A0A2I0WDJ7_9ASPA</name>
<feature type="region of interest" description="Disordered" evidence="9">
    <location>
        <begin position="305"/>
        <end position="344"/>
    </location>
</feature>
<dbReference type="PANTHER" id="PTHR15710:SF202">
    <property type="entry name" value="RING-TYPE E3 UBIQUITIN TRANSFERASE"/>
    <property type="match status" value="1"/>
</dbReference>
<evidence type="ECO:0000256" key="5">
    <source>
        <dbReference type="ARBA" id="ARBA00022771"/>
    </source>
</evidence>
<dbReference type="InterPro" id="IPR013083">
    <property type="entry name" value="Znf_RING/FYVE/PHD"/>
</dbReference>
<reference evidence="11 12" key="1">
    <citation type="journal article" date="2016" name="Sci. Rep.">
        <title>The Dendrobium catenatum Lindl. genome sequence provides insights into polysaccharide synthase, floral development and adaptive evolution.</title>
        <authorList>
            <person name="Zhang G.Q."/>
            <person name="Xu Q."/>
            <person name="Bian C."/>
            <person name="Tsai W.C."/>
            <person name="Yeh C.M."/>
            <person name="Liu K.W."/>
            <person name="Yoshida K."/>
            <person name="Zhang L.S."/>
            <person name="Chang S.B."/>
            <person name="Chen F."/>
            <person name="Shi Y."/>
            <person name="Su Y.Y."/>
            <person name="Zhang Y.Q."/>
            <person name="Chen L.J."/>
            <person name="Yin Y."/>
            <person name="Lin M."/>
            <person name="Huang H."/>
            <person name="Deng H."/>
            <person name="Wang Z.W."/>
            <person name="Zhu S.L."/>
            <person name="Zhao X."/>
            <person name="Deng C."/>
            <person name="Niu S.C."/>
            <person name="Huang J."/>
            <person name="Wang M."/>
            <person name="Liu G.H."/>
            <person name="Yang H.J."/>
            <person name="Xiao X.J."/>
            <person name="Hsiao Y.Y."/>
            <person name="Wu W.L."/>
            <person name="Chen Y.Y."/>
            <person name="Mitsuda N."/>
            <person name="Ohme-Takagi M."/>
            <person name="Luo Y.B."/>
            <person name="Van de Peer Y."/>
            <person name="Liu Z.J."/>
        </authorList>
    </citation>
    <scope>NUCLEOTIDE SEQUENCE [LARGE SCALE GENOMIC DNA]</scope>
    <source>
        <tissue evidence="11">The whole plant</tissue>
    </source>
</reference>
<evidence type="ECO:0000256" key="1">
    <source>
        <dbReference type="ARBA" id="ARBA00000900"/>
    </source>
</evidence>
<accession>A0A2I0WDJ7</accession>
<evidence type="ECO:0000256" key="2">
    <source>
        <dbReference type="ARBA" id="ARBA00012483"/>
    </source>
</evidence>
<dbReference type="GO" id="GO:0005737">
    <property type="term" value="C:cytoplasm"/>
    <property type="evidence" value="ECO:0007669"/>
    <property type="project" value="TreeGrafter"/>
</dbReference>
<sequence length="344" mass="37747">MSSAEPPAGGDDSSTHQYFCHRCATAIPMDPSTGTVPVCPNCRRRSMEESDHPSSSYAPSSRPLNPIPTVTSFLAVSPSTGATISRSASFEYRHFGEDFVHIISDTGFFSPPYPTAVPVLNPLPTVGSEISFQFLGGYIDICLNEGAIMNTTDIRRQIVQLLQIYSNFLARQAAPLAAIAALPDVTVTEDLLHSDGAQCPVCREDFKIGEEVKQLPCKHVYHKSCIVPWLEMRNSCPVCRSKLETDDPNSEEQRRALNPLPLITGIQMSRSGQRNTAEQTPGSTAAVFEIELLWPVEPRRFRIGGSEGRQRRGVGLAGQGNGEISMAMRPQDQERLEEQQEGLD</sequence>
<evidence type="ECO:0000256" key="3">
    <source>
        <dbReference type="ARBA" id="ARBA00022679"/>
    </source>
</evidence>
<keyword evidence="3" id="KW-0808">Transferase</keyword>
<keyword evidence="5 8" id="KW-0863">Zinc-finger</keyword>
<proteinExistence type="predicted"/>
<dbReference type="InterPro" id="IPR001841">
    <property type="entry name" value="Znf_RING"/>
</dbReference>
<dbReference type="SUPFAM" id="SSF57850">
    <property type="entry name" value="RING/U-box"/>
    <property type="match status" value="1"/>
</dbReference>
<dbReference type="GO" id="GO:0016567">
    <property type="term" value="P:protein ubiquitination"/>
    <property type="evidence" value="ECO:0007669"/>
    <property type="project" value="TreeGrafter"/>
</dbReference>
<dbReference type="EC" id="2.3.2.27" evidence="2"/>
<keyword evidence="7" id="KW-0862">Zinc</keyword>
<comment type="catalytic activity">
    <reaction evidence="1">
        <text>S-ubiquitinyl-[E2 ubiquitin-conjugating enzyme]-L-cysteine + [acceptor protein]-L-lysine = [E2 ubiquitin-conjugating enzyme]-L-cysteine + N(6)-ubiquitinyl-[acceptor protein]-L-lysine.</text>
        <dbReference type="EC" id="2.3.2.27"/>
    </reaction>
</comment>
<dbReference type="Proteomes" id="UP000233837">
    <property type="component" value="Unassembled WGS sequence"/>
</dbReference>
<reference evidence="11 12" key="2">
    <citation type="journal article" date="2017" name="Nature">
        <title>The Apostasia genome and the evolution of orchids.</title>
        <authorList>
            <person name="Zhang G.Q."/>
            <person name="Liu K.W."/>
            <person name="Li Z."/>
            <person name="Lohaus R."/>
            <person name="Hsiao Y.Y."/>
            <person name="Niu S.C."/>
            <person name="Wang J.Y."/>
            <person name="Lin Y.C."/>
            <person name="Xu Q."/>
            <person name="Chen L.J."/>
            <person name="Yoshida K."/>
            <person name="Fujiwara S."/>
            <person name="Wang Z.W."/>
            <person name="Zhang Y.Q."/>
            <person name="Mitsuda N."/>
            <person name="Wang M."/>
            <person name="Liu G.H."/>
            <person name="Pecoraro L."/>
            <person name="Huang H.X."/>
            <person name="Xiao X.J."/>
            <person name="Lin M."/>
            <person name="Wu X.Y."/>
            <person name="Wu W.L."/>
            <person name="Chen Y.Y."/>
            <person name="Chang S.B."/>
            <person name="Sakamoto S."/>
            <person name="Ohme-Takagi M."/>
            <person name="Yagi M."/>
            <person name="Zeng S.J."/>
            <person name="Shen C.Y."/>
            <person name="Yeh C.M."/>
            <person name="Luo Y.B."/>
            <person name="Tsai W.C."/>
            <person name="Van de Peer Y."/>
            <person name="Liu Z.J."/>
        </authorList>
    </citation>
    <scope>NUCLEOTIDE SEQUENCE [LARGE SCALE GENOMIC DNA]</scope>
    <source>
        <tissue evidence="11">The whole plant</tissue>
    </source>
</reference>
<evidence type="ECO:0000256" key="9">
    <source>
        <dbReference type="SAM" id="MobiDB-lite"/>
    </source>
</evidence>
<dbReference type="PROSITE" id="PS50089">
    <property type="entry name" value="ZF_RING_2"/>
    <property type="match status" value="1"/>
</dbReference>
<evidence type="ECO:0000259" key="10">
    <source>
        <dbReference type="PROSITE" id="PS50089"/>
    </source>
</evidence>
<dbReference type="SMART" id="SM00184">
    <property type="entry name" value="RING"/>
    <property type="match status" value="1"/>
</dbReference>
<dbReference type="STRING" id="906689.A0A2I0WDJ7"/>
<protein>
    <recommendedName>
        <fullName evidence="2">RING-type E3 ubiquitin transferase</fullName>
        <ecNumber evidence="2">2.3.2.27</ecNumber>
    </recommendedName>
</protein>
<keyword evidence="12" id="KW-1185">Reference proteome</keyword>
<organism evidence="11 12">
    <name type="scientific">Dendrobium catenatum</name>
    <dbReference type="NCBI Taxonomy" id="906689"/>
    <lineage>
        <taxon>Eukaryota</taxon>
        <taxon>Viridiplantae</taxon>
        <taxon>Streptophyta</taxon>
        <taxon>Embryophyta</taxon>
        <taxon>Tracheophyta</taxon>
        <taxon>Spermatophyta</taxon>
        <taxon>Magnoliopsida</taxon>
        <taxon>Liliopsida</taxon>
        <taxon>Asparagales</taxon>
        <taxon>Orchidaceae</taxon>
        <taxon>Epidendroideae</taxon>
        <taxon>Malaxideae</taxon>
        <taxon>Dendrobiinae</taxon>
        <taxon>Dendrobium</taxon>
    </lineage>
</organism>
<evidence type="ECO:0000256" key="6">
    <source>
        <dbReference type="ARBA" id="ARBA00022786"/>
    </source>
</evidence>
<dbReference type="GO" id="GO:0061630">
    <property type="term" value="F:ubiquitin protein ligase activity"/>
    <property type="evidence" value="ECO:0007669"/>
    <property type="project" value="UniProtKB-EC"/>
</dbReference>